<evidence type="ECO:0000313" key="2">
    <source>
        <dbReference type="EMBL" id="KAF7389415.1"/>
    </source>
</evidence>
<proteinExistence type="predicted"/>
<feature type="region of interest" description="Disordered" evidence="1">
    <location>
        <begin position="1"/>
        <end position="32"/>
    </location>
</feature>
<name>A0A834MXY6_VESPE</name>
<reference evidence="2" key="1">
    <citation type="journal article" date="2020" name="G3 (Bethesda)">
        <title>High-Quality Assemblies for Three Invasive Social Wasps from the &lt;i&gt;Vespula&lt;/i&gt; Genus.</title>
        <authorList>
            <person name="Harrop T.W.R."/>
            <person name="Guhlin J."/>
            <person name="McLaughlin G.M."/>
            <person name="Permina E."/>
            <person name="Stockwell P."/>
            <person name="Gilligan J."/>
            <person name="Le Lec M.F."/>
            <person name="Gruber M.A.M."/>
            <person name="Quinn O."/>
            <person name="Lovegrove M."/>
            <person name="Duncan E.J."/>
            <person name="Remnant E.J."/>
            <person name="Van Eeckhoven J."/>
            <person name="Graham B."/>
            <person name="Knapp R.A."/>
            <person name="Langford K.W."/>
            <person name="Kronenberg Z."/>
            <person name="Press M.O."/>
            <person name="Eacker S.M."/>
            <person name="Wilson-Rankin E.E."/>
            <person name="Purcell J."/>
            <person name="Lester P.J."/>
            <person name="Dearden P.K."/>
        </authorList>
    </citation>
    <scope>NUCLEOTIDE SEQUENCE</scope>
    <source>
        <strain evidence="2">Volc-1</strain>
    </source>
</reference>
<protein>
    <submittedName>
        <fullName evidence="2">Uncharacterized protein</fullName>
    </submittedName>
</protein>
<gene>
    <name evidence="2" type="ORF">H0235_017899</name>
</gene>
<evidence type="ECO:0000256" key="1">
    <source>
        <dbReference type="SAM" id="MobiDB-lite"/>
    </source>
</evidence>
<comment type="caution">
    <text evidence="2">The sequence shown here is derived from an EMBL/GenBank/DDBJ whole genome shotgun (WGS) entry which is preliminary data.</text>
</comment>
<feature type="region of interest" description="Disordered" evidence="1">
    <location>
        <begin position="104"/>
        <end position="125"/>
    </location>
</feature>
<dbReference type="Proteomes" id="UP000600918">
    <property type="component" value="Unassembled WGS sequence"/>
</dbReference>
<dbReference type="EMBL" id="JACSDY010000024">
    <property type="protein sequence ID" value="KAF7389415.1"/>
    <property type="molecule type" value="Genomic_DNA"/>
</dbReference>
<evidence type="ECO:0000313" key="3">
    <source>
        <dbReference type="Proteomes" id="UP000600918"/>
    </source>
</evidence>
<dbReference type="AlphaFoldDB" id="A0A834MXY6"/>
<accession>A0A834MXY6</accession>
<sequence>MRSDGEGNKGLGKGAGHLREIRSSSTSSHASSPGALIEEWKHALGIQNFFAQVSLSLTYTKKGVRVEGVRGDSWMRRAGGYGRVSPVCRVPRVPSHDASHVPVKCLSEKSSKSSSIAIRPETDTY</sequence>
<keyword evidence="3" id="KW-1185">Reference proteome</keyword>
<feature type="compositionally biased region" description="Low complexity" evidence="1">
    <location>
        <begin position="23"/>
        <end position="32"/>
    </location>
</feature>
<organism evidence="2 3">
    <name type="scientific">Vespula pensylvanica</name>
    <name type="common">Western yellow jacket</name>
    <name type="synonym">Wasp</name>
    <dbReference type="NCBI Taxonomy" id="30213"/>
    <lineage>
        <taxon>Eukaryota</taxon>
        <taxon>Metazoa</taxon>
        <taxon>Ecdysozoa</taxon>
        <taxon>Arthropoda</taxon>
        <taxon>Hexapoda</taxon>
        <taxon>Insecta</taxon>
        <taxon>Pterygota</taxon>
        <taxon>Neoptera</taxon>
        <taxon>Endopterygota</taxon>
        <taxon>Hymenoptera</taxon>
        <taxon>Apocrita</taxon>
        <taxon>Aculeata</taxon>
        <taxon>Vespoidea</taxon>
        <taxon>Vespidae</taxon>
        <taxon>Vespinae</taxon>
        <taxon>Vespula</taxon>
    </lineage>
</organism>